<accession>A0ABM7NJF2</accession>
<dbReference type="Proteomes" id="UP000663623">
    <property type="component" value="Chromosome"/>
</dbReference>
<evidence type="ECO:0000313" key="2">
    <source>
        <dbReference type="EMBL" id="BCS80223.1"/>
    </source>
</evidence>
<dbReference type="EMBL" id="AP024480">
    <property type="protein sequence ID" value="BCS80223.1"/>
    <property type="molecule type" value="Genomic_DNA"/>
</dbReference>
<feature type="domain" description="SLH" evidence="1">
    <location>
        <begin position="411"/>
        <end position="474"/>
    </location>
</feature>
<name>A0ABM7NJF2_9FIRM</name>
<reference evidence="2 3" key="1">
    <citation type="submission" date="2021-02" db="EMBL/GenBank/DDBJ databases">
        <title>Nitrogen-fixing ability and nitrogen fixation related genes of thermophilic fermentative bacteria in the genus Caldicellulosiruptor.</title>
        <authorList>
            <person name="Chen Y."/>
            <person name="Nishihara A."/>
            <person name="Haruta S."/>
        </authorList>
    </citation>
    <scope>NUCLEOTIDE SEQUENCE [LARGE SCALE GENOMIC DNA]</scope>
    <source>
        <strain evidence="2 3">YA01</strain>
    </source>
</reference>
<organism evidence="2 3">
    <name type="scientific">Caldicellulosiruptor diazotrophicus</name>
    <dbReference type="NCBI Taxonomy" id="2806205"/>
    <lineage>
        <taxon>Bacteria</taxon>
        <taxon>Bacillati</taxon>
        <taxon>Bacillota</taxon>
        <taxon>Bacillota incertae sedis</taxon>
        <taxon>Caldicellulosiruptorales</taxon>
        <taxon>Caldicellulosiruptoraceae</taxon>
        <taxon>Caldicellulosiruptor</taxon>
    </lineage>
</organism>
<dbReference type="PANTHER" id="PTHR43308">
    <property type="entry name" value="OUTER MEMBRANE PROTEIN ALPHA-RELATED"/>
    <property type="match status" value="1"/>
</dbReference>
<feature type="domain" description="SLH" evidence="1">
    <location>
        <begin position="281"/>
        <end position="342"/>
    </location>
</feature>
<evidence type="ECO:0000259" key="1">
    <source>
        <dbReference type="PROSITE" id="PS51272"/>
    </source>
</evidence>
<dbReference type="PROSITE" id="PS51272">
    <property type="entry name" value="SLH"/>
    <property type="match status" value="3"/>
</dbReference>
<gene>
    <name evidence="2" type="ORF">CaldiYA01_01830</name>
</gene>
<feature type="domain" description="SLH" evidence="1">
    <location>
        <begin position="346"/>
        <end position="409"/>
    </location>
</feature>
<dbReference type="PANTHER" id="PTHR43308:SF5">
    <property type="entry name" value="S-LAYER PROTEIN _ PEPTIDOGLYCAN ENDO-BETA-N-ACETYLGLUCOSAMINIDASE"/>
    <property type="match status" value="1"/>
</dbReference>
<keyword evidence="3" id="KW-1185">Reference proteome</keyword>
<evidence type="ECO:0000313" key="3">
    <source>
        <dbReference type="Proteomes" id="UP000663623"/>
    </source>
</evidence>
<dbReference type="InterPro" id="IPR051465">
    <property type="entry name" value="Cell_Envelope_Struct_Comp"/>
</dbReference>
<protein>
    <recommendedName>
        <fullName evidence="1">SLH domain-containing protein</fullName>
    </recommendedName>
</protein>
<proteinExistence type="predicted"/>
<dbReference type="InterPro" id="IPR001119">
    <property type="entry name" value="SLH_dom"/>
</dbReference>
<sequence>MNKRYPIAVIMFLCVLFIFGWQVAFGEEGYLGYEGGISAYKDPDPKKTKIEYYEYTFITGKPILLSGIIDAKIKRAANNETLSYNYDLKDSTGKISVKRTVSLKGTLTKLQNGSITKEYTISTYKETLTVDSATYNLQNYSFSKSTAVDTNPAVSFFQGQWTLEKIYDKGLKITIEGKNYGYDGYWGSGEFQKIAQRIETSSWFANINYNIALVQKTILEFQQNNLPSSIPGTYVLKSKVEGNFVAVYNLPTFTKTGEVLTIRQRGKVEKNIEKNPVIKMAIAPTLPKVKGYEYEDAVNTCFAFGGFDSATDFNPTEYITRAQFAKLLMDALNIYSSYYNPRMVQKKWIYRDVPLNHKYYGYIYAVTKAGLMRGKSAEYFKPEDYITRAEAAVVISKVLGFDKKVTQPITQTDYLDDDNIPVWAKDAVKVLKDEKIMVGTEDNNFLPQQRLTKGTAANLVYNLINFLRDTLARRYLDMSLFSSD</sequence>
<dbReference type="RefSeq" id="WP_207180439.1">
    <property type="nucleotide sequence ID" value="NZ_AP024480.1"/>
</dbReference>
<dbReference type="Pfam" id="PF00395">
    <property type="entry name" value="SLH"/>
    <property type="match status" value="2"/>
</dbReference>